<dbReference type="EMBL" id="FMXM01000010">
    <property type="protein sequence ID" value="SDA83142.1"/>
    <property type="molecule type" value="Genomic_DNA"/>
</dbReference>
<dbReference type="GO" id="GO:0005737">
    <property type="term" value="C:cytoplasm"/>
    <property type="evidence" value="ECO:0007669"/>
    <property type="project" value="UniProtKB-SubCell"/>
</dbReference>
<sequence length="168" mass="17998">MPEDIKPVEGEISLPVDIDLAVEAGNWPEEAGLLRLVERAAGAAFAETGAAGRSELSVVFSDDAHIRTLNAGWRGKDKPTNVLSFPAFPFPKGGPLPPMLGDIVLAAETVAREAALEEKPLQNHISHLVIHGLLHLLGYDHETDAEAEEMEAIERAALARLAIPDPYA</sequence>
<reference evidence="8 9" key="1">
    <citation type="submission" date="2016-10" db="EMBL/GenBank/DDBJ databases">
        <authorList>
            <person name="de Groot N.N."/>
        </authorList>
    </citation>
    <scope>NUCLEOTIDE SEQUENCE [LARGE SCALE GENOMIC DNA]</scope>
    <source>
        <strain evidence="8 9">CGMCC 1.12097</strain>
    </source>
</reference>
<feature type="binding site" evidence="7">
    <location>
        <position position="135"/>
    </location>
    <ligand>
        <name>Zn(2+)</name>
        <dbReference type="ChEBI" id="CHEBI:29105"/>
        <note>catalytic</note>
    </ligand>
</feature>
<keyword evidence="5 7" id="KW-0378">Hydrolase</keyword>
<dbReference type="OrthoDB" id="9807740at2"/>
<dbReference type="SUPFAM" id="SSF55486">
    <property type="entry name" value="Metalloproteases ('zincins'), catalytic domain"/>
    <property type="match status" value="1"/>
</dbReference>
<dbReference type="Proteomes" id="UP000198588">
    <property type="component" value="Unassembled WGS sequence"/>
</dbReference>
<evidence type="ECO:0000313" key="8">
    <source>
        <dbReference type="EMBL" id="SDA83142.1"/>
    </source>
</evidence>
<dbReference type="PANTHER" id="PTHR46986:SF1">
    <property type="entry name" value="ENDORIBONUCLEASE YBEY, CHLOROPLASTIC"/>
    <property type="match status" value="1"/>
</dbReference>
<dbReference type="PANTHER" id="PTHR46986">
    <property type="entry name" value="ENDORIBONUCLEASE YBEY, CHLOROPLASTIC"/>
    <property type="match status" value="1"/>
</dbReference>
<comment type="cofactor">
    <cofactor evidence="7">
        <name>Zn(2+)</name>
        <dbReference type="ChEBI" id="CHEBI:29105"/>
    </cofactor>
    <text evidence="7">Binds 1 zinc ion.</text>
</comment>
<dbReference type="GO" id="GO:0004222">
    <property type="term" value="F:metalloendopeptidase activity"/>
    <property type="evidence" value="ECO:0007669"/>
    <property type="project" value="InterPro"/>
</dbReference>
<dbReference type="GO" id="GO:0006364">
    <property type="term" value="P:rRNA processing"/>
    <property type="evidence" value="ECO:0007669"/>
    <property type="project" value="UniProtKB-UniRule"/>
</dbReference>
<protein>
    <recommendedName>
        <fullName evidence="7">Endoribonuclease YbeY</fullName>
        <ecNumber evidence="7">3.1.-.-</ecNumber>
    </recommendedName>
</protein>
<keyword evidence="7" id="KW-0690">Ribosome biogenesis</keyword>
<keyword evidence="7" id="KW-0963">Cytoplasm</keyword>
<keyword evidence="3 7" id="KW-0479">Metal-binding</keyword>
<evidence type="ECO:0000256" key="3">
    <source>
        <dbReference type="ARBA" id="ARBA00022723"/>
    </source>
</evidence>
<dbReference type="Pfam" id="PF02130">
    <property type="entry name" value="YbeY"/>
    <property type="match status" value="1"/>
</dbReference>
<accession>A0A1G5YLG1</accession>
<dbReference type="GO" id="GO:0008270">
    <property type="term" value="F:zinc ion binding"/>
    <property type="evidence" value="ECO:0007669"/>
    <property type="project" value="UniProtKB-UniRule"/>
</dbReference>
<dbReference type="AlphaFoldDB" id="A0A1G5YLG1"/>
<comment type="similarity">
    <text evidence="1 7">Belongs to the endoribonuclease YbeY family.</text>
</comment>
<dbReference type="PROSITE" id="PS01306">
    <property type="entry name" value="UPF0054"/>
    <property type="match status" value="1"/>
</dbReference>
<comment type="function">
    <text evidence="7">Single strand-specific metallo-endoribonuclease involved in late-stage 70S ribosome quality control and in maturation of the 3' terminus of the 16S rRNA.</text>
</comment>
<comment type="subcellular location">
    <subcellularLocation>
        <location evidence="7">Cytoplasm</location>
    </subcellularLocation>
</comment>
<evidence type="ECO:0000256" key="7">
    <source>
        <dbReference type="HAMAP-Rule" id="MF_00009"/>
    </source>
</evidence>
<evidence type="ECO:0000256" key="4">
    <source>
        <dbReference type="ARBA" id="ARBA00022759"/>
    </source>
</evidence>
<dbReference type="EC" id="3.1.-.-" evidence="7"/>
<keyword evidence="6 7" id="KW-0862">Zinc</keyword>
<dbReference type="GO" id="GO:0004521">
    <property type="term" value="F:RNA endonuclease activity"/>
    <property type="evidence" value="ECO:0007669"/>
    <property type="project" value="UniProtKB-UniRule"/>
</dbReference>
<keyword evidence="4 7" id="KW-0255">Endonuclease</keyword>
<gene>
    <name evidence="7" type="primary">ybeY</name>
    <name evidence="8" type="ORF">SAMN02927914_03399</name>
</gene>
<dbReference type="InterPro" id="IPR002036">
    <property type="entry name" value="YbeY"/>
</dbReference>
<proteinExistence type="inferred from homology"/>
<evidence type="ECO:0000256" key="5">
    <source>
        <dbReference type="ARBA" id="ARBA00022801"/>
    </source>
</evidence>
<dbReference type="HAMAP" id="MF_00009">
    <property type="entry name" value="Endoribonucl_YbeY"/>
    <property type="match status" value="1"/>
</dbReference>
<keyword evidence="2 7" id="KW-0540">Nuclease</keyword>
<keyword evidence="7" id="KW-0698">rRNA processing</keyword>
<evidence type="ECO:0000256" key="6">
    <source>
        <dbReference type="ARBA" id="ARBA00022833"/>
    </source>
</evidence>
<evidence type="ECO:0000256" key="1">
    <source>
        <dbReference type="ARBA" id="ARBA00010875"/>
    </source>
</evidence>
<organism evidence="8 9">
    <name type="scientific">Mesorhizobium qingshengii</name>
    <dbReference type="NCBI Taxonomy" id="1165689"/>
    <lineage>
        <taxon>Bacteria</taxon>
        <taxon>Pseudomonadati</taxon>
        <taxon>Pseudomonadota</taxon>
        <taxon>Alphaproteobacteria</taxon>
        <taxon>Hyphomicrobiales</taxon>
        <taxon>Phyllobacteriaceae</taxon>
        <taxon>Mesorhizobium</taxon>
    </lineage>
</organism>
<feature type="binding site" evidence="7">
    <location>
        <position position="131"/>
    </location>
    <ligand>
        <name>Zn(2+)</name>
        <dbReference type="ChEBI" id="CHEBI:29105"/>
        <note>catalytic</note>
    </ligand>
</feature>
<name>A0A1G5YLG1_9HYPH</name>
<dbReference type="InterPro" id="IPR020549">
    <property type="entry name" value="YbeY_CS"/>
</dbReference>
<dbReference type="Gene3D" id="3.40.390.30">
    <property type="entry name" value="Metalloproteases ('zincins'), catalytic domain"/>
    <property type="match status" value="1"/>
</dbReference>
<evidence type="ECO:0000313" key="9">
    <source>
        <dbReference type="Proteomes" id="UP000198588"/>
    </source>
</evidence>
<dbReference type="STRING" id="1165689.SAMN02927914_03399"/>
<dbReference type="NCBIfam" id="TIGR00043">
    <property type="entry name" value="rRNA maturation RNase YbeY"/>
    <property type="match status" value="1"/>
</dbReference>
<feature type="binding site" evidence="7">
    <location>
        <position position="141"/>
    </location>
    <ligand>
        <name>Zn(2+)</name>
        <dbReference type="ChEBI" id="CHEBI:29105"/>
        <note>catalytic</note>
    </ligand>
</feature>
<evidence type="ECO:0000256" key="2">
    <source>
        <dbReference type="ARBA" id="ARBA00022722"/>
    </source>
</evidence>
<dbReference type="RefSeq" id="WP_091579552.1">
    <property type="nucleotide sequence ID" value="NZ_FMXM01000010.1"/>
</dbReference>
<dbReference type="InterPro" id="IPR023091">
    <property type="entry name" value="MetalPrtase_cat_dom_sf_prd"/>
</dbReference>